<organism evidence="18 19">
    <name type="scientific">Oceanivirga miroungae</name>
    <dbReference type="NCBI Taxonomy" id="1130046"/>
    <lineage>
        <taxon>Bacteria</taxon>
        <taxon>Fusobacteriati</taxon>
        <taxon>Fusobacteriota</taxon>
        <taxon>Fusobacteriia</taxon>
        <taxon>Fusobacteriales</taxon>
        <taxon>Leptotrichiaceae</taxon>
        <taxon>Oceanivirga</taxon>
    </lineage>
</organism>
<comment type="subcellular location">
    <subcellularLocation>
        <location evidence="2 15 16">Cytoplasm</location>
    </subcellularLocation>
</comment>
<reference evidence="18 19" key="1">
    <citation type="submission" date="2019-10" db="EMBL/GenBank/DDBJ databases">
        <authorList>
            <person name="Blom J."/>
        </authorList>
    </citation>
    <scope>NUCLEOTIDE SEQUENCE [LARGE SCALE GENOMIC DNA]</scope>
    <source>
        <strain evidence="18 19">ES3154-GLU</strain>
    </source>
</reference>
<dbReference type="InterPro" id="IPR016009">
    <property type="entry name" value="tRNA_MeTrfase_TRMD/TRM10"/>
</dbReference>
<evidence type="ECO:0000256" key="2">
    <source>
        <dbReference type="ARBA" id="ARBA00004496"/>
    </source>
</evidence>
<evidence type="ECO:0000259" key="17">
    <source>
        <dbReference type="Pfam" id="PF01746"/>
    </source>
</evidence>
<dbReference type="InterPro" id="IPR002649">
    <property type="entry name" value="tRNA_m1G_MeTrfase_TrmD"/>
</dbReference>
<evidence type="ECO:0000256" key="15">
    <source>
        <dbReference type="HAMAP-Rule" id="MF_00605"/>
    </source>
</evidence>
<evidence type="ECO:0000256" key="4">
    <source>
        <dbReference type="ARBA" id="ARBA00011738"/>
    </source>
</evidence>
<dbReference type="RefSeq" id="WP_156683088.1">
    <property type="nucleotide sequence ID" value="NZ_CABWIB010000001.1"/>
</dbReference>
<dbReference type="PANTHER" id="PTHR46417:SF1">
    <property type="entry name" value="TRNA (GUANINE-N(1)-)-METHYLTRANSFERASE"/>
    <property type="match status" value="1"/>
</dbReference>
<proteinExistence type="inferred from homology"/>
<dbReference type="HAMAP" id="MF_00605">
    <property type="entry name" value="TrmD"/>
    <property type="match status" value="1"/>
</dbReference>
<keyword evidence="10 15" id="KW-0949">S-adenosyl-L-methionine</keyword>
<comment type="function">
    <text evidence="1 15 16">Specifically methylates guanosine-37 in various tRNAs.</text>
</comment>
<sequence>MIIRTLTLFPKIYDMYLEQTILDRARKLNQIEYEIVDIRTYAESSRKMDDIVYGGGAGMLLKPEPYFKYFFELKNKGIKKPYTVFVSPQGKKVSQSVIEDLSKKDDILIISARYEGLDQRVIDRYVDLELCVGDIVLTNGDLPALSIIDAIVRQKDGVIKEESYETDSFYNGLLGYPQYTRPENLGRHKVPQVLLSGDHKKIEEYRFKESVKKTILNRPDLIEEKLKDEDFKRKVEKIL</sequence>
<accession>A0A6I8MA50</accession>
<keyword evidence="19" id="KW-1185">Reference proteome</keyword>
<evidence type="ECO:0000256" key="8">
    <source>
        <dbReference type="ARBA" id="ARBA00022603"/>
    </source>
</evidence>
<feature type="domain" description="tRNA methyltransferase TRMD/TRM10-type" evidence="17">
    <location>
        <begin position="1"/>
        <end position="223"/>
    </location>
</feature>
<comment type="caution">
    <text evidence="15">Lacks conserved residue(s) required for the propagation of feature annotation.</text>
</comment>
<dbReference type="InterPro" id="IPR023148">
    <property type="entry name" value="tRNA_m1G_MeTrfase_C_sf"/>
</dbReference>
<name>A0A6I8MA50_9FUSO</name>
<dbReference type="Proteomes" id="UP000419017">
    <property type="component" value="Unassembled WGS sequence"/>
</dbReference>
<dbReference type="GO" id="GO:0052906">
    <property type="term" value="F:tRNA (guanine(37)-N1)-methyltransferase activity"/>
    <property type="evidence" value="ECO:0007669"/>
    <property type="project" value="UniProtKB-UniRule"/>
</dbReference>
<evidence type="ECO:0000256" key="12">
    <source>
        <dbReference type="ARBA" id="ARBA00029736"/>
    </source>
</evidence>
<dbReference type="GO" id="GO:0005829">
    <property type="term" value="C:cytosol"/>
    <property type="evidence" value="ECO:0007669"/>
    <property type="project" value="TreeGrafter"/>
</dbReference>
<dbReference type="AlphaFoldDB" id="A0A6I8MA50"/>
<evidence type="ECO:0000256" key="1">
    <source>
        <dbReference type="ARBA" id="ARBA00002634"/>
    </source>
</evidence>
<evidence type="ECO:0000313" key="19">
    <source>
        <dbReference type="Proteomes" id="UP000419017"/>
    </source>
</evidence>
<evidence type="ECO:0000256" key="16">
    <source>
        <dbReference type="RuleBase" id="RU003464"/>
    </source>
</evidence>
<evidence type="ECO:0000256" key="3">
    <source>
        <dbReference type="ARBA" id="ARBA00007630"/>
    </source>
</evidence>
<protein>
    <recommendedName>
        <fullName evidence="6 15">tRNA (guanine-N(1)-)-methyltransferase</fullName>
        <ecNumber evidence="5 15">2.1.1.228</ecNumber>
    </recommendedName>
    <alternativeName>
        <fullName evidence="12 15">M1G-methyltransferase</fullName>
    </alternativeName>
    <alternativeName>
        <fullName evidence="13 15">tRNA [GM37] methyltransferase</fullName>
    </alternativeName>
</protein>
<dbReference type="InterPro" id="IPR029026">
    <property type="entry name" value="tRNA_m1G_MTases_N"/>
</dbReference>
<dbReference type="SUPFAM" id="SSF75217">
    <property type="entry name" value="alpha/beta knot"/>
    <property type="match status" value="1"/>
</dbReference>
<dbReference type="EC" id="2.1.1.228" evidence="5 15"/>
<dbReference type="Gene3D" id="1.10.1270.20">
    <property type="entry name" value="tRNA(m1g37)methyltransferase, domain 2"/>
    <property type="match status" value="1"/>
</dbReference>
<dbReference type="GO" id="GO:0002939">
    <property type="term" value="P:tRNA N1-guanine methylation"/>
    <property type="evidence" value="ECO:0007669"/>
    <property type="project" value="TreeGrafter"/>
</dbReference>
<gene>
    <name evidence="15" type="primary">trmD</name>
    <name evidence="18" type="ORF">OMES3154_00338</name>
</gene>
<dbReference type="PANTHER" id="PTHR46417">
    <property type="entry name" value="TRNA (GUANINE-N(1)-)-METHYLTRANSFERASE"/>
    <property type="match status" value="1"/>
</dbReference>
<evidence type="ECO:0000256" key="13">
    <source>
        <dbReference type="ARBA" id="ARBA00033392"/>
    </source>
</evidence>
<dbReference type="NCBIfam" id="TIGR00088">
    <property type="entry name" value="trmD"/>
    <property type="match status" value="1"/>
</dbReference>
<evidence type="ECO:0000256" key="14">
    <source>
        <dbReference type="ARBA" id="ARBA00047783"/>
    </source>
</evidence>
<dbReference type="EMBL" id="CABWIB010000001">
    <property type="protein sequence ID" value="VWL85062.1"/>
    <property type="molecule type" value="Genomic_DNA"/>
</dbReference>
<dbReference type="Pfam" id="PF01746">
    <property type="entry name" value="tRNA_m1G_MT"/>
    <property type="match status" value="1"/>
</dbReference>
<dbReference type="InterPro" id="IPR029028">
    <property type="entry name" value="Alpha/beta_knot_MTases"/>
</dbReference>
<keyword evidence="9 15" id="KW-0808">Transferase</keyword>
<evidence type="ECO:0000256" key="7">
    <source>
        <dbReference type="ARBA" id="ARBA00022490"/>
    </source>
</evidence>
<evidence type="ECO:0000256" key="11">
    <source>
        <dbReference type="ARBA" id="ARBA00022694"/>
    </source>
</evidence>
<dbReference type="Gene3D" id="3.40.1280.10">
    <property type="match status" value="1"/>
</dbReference>
<comment type="similarity">
    <text evidence="3 15 16">Belongs to the RNA methyltransferase TrmD family.</text>
</comment>
<dbReference type="PIRSF" id="PIRSF000386">
    <property type="entry name" value="tRNA_mtase"/>
    <property type="match status" value="1"/>
</dbReference>
<evidence type="ECO:0000256" key="9">
    <source>
        <dbReference type="ARBA" id="ARBA00022679"/>
    </source>
</evidence>
<evidence type="ECO:0000256" key="6">
    <source>
        <dbReference type="ARBA" id="ARBA00014679"/>
    </source>
</evidence>
<evidence type="ECO:0000256" key="5">
    <source>
        <dbReference type="ARBA" id="ARBA00012807"/>
    </source>
</evidence>
<keyword evidence="8 15" id="KW-0489">Methyltransferase</keyword>
<dbReference type="NCBIfam" id="NF000648">
    <property type="entry name" value="PRK00026.1"/>
    <property type="match status" value="1"/>
</dbReference>
<comment type="catalytic activity">
    <reaction evidence="14 15 16">
        <text>guanosine(37) in tRNA + S-adenosyl-L-methionine = N(1)-methylguanosine(37) in tRNA + S-adenosyl-L-homocysteine + H(+)</text>
        <dbReference type="Rhea" id="RHEA:36899"/>
        <dbReference type="Rhea" id="RHEA-COMP:10145"/>
        <dbReference type="Rhea" id="RHEA-COMP:10147"/>
        <dbReference type="ChEBI" id="CHEBI:15378"/>
        <dbReference type="ChEBI" id="CHEBI:57856"/>
        <dbReference type="ChEBI" id="CHEBI:59789"/>
        <dbReference type="ChEBI" id="CHEBI:73542"/>
        <dbReference type="ChEBI" id="CHEBI:74269"/>
        <dbReference type="EC" id="2.1.1.228"/>
    </reaction>
</comment>
<comment type="subunit">
    <text evidence="4 15 16">Homodimer.</text>
</comment>
<keyword evidence="7 15" id="KW-0963">Cytoplasm</keyword>
<evidence type="ECO:0000313" key="18">
    <source>
        <dbReference type="EMBL" id="VWL85062.1"/>
    </source>
</evidence>
<evidence type="ECO:0000256" key="10">
    <source>
        <dbReference type="ARBA" id="ARBA00022691"/>
    </source>
</evidence>
<keyword evidence="11 15" id="KW-0819">tRNA processing</keyword>